<reference evidence="3" key="2">
    <citation type="submission" date="2025-08" db="UniProtKB">
        <authorList>
            <consortium name="Ensembl"/>
        </authorList>
    </citation>
    <scope>IDENTIFICATION</scope>
</reference>
<reference evidence="4" key="1">
    <citation type="submission" date="2011-12" db="EMBL/GenBank/DDBJ databases">
        <title>The Draft Genome of Lepisosteus oculatus.</title>
        <authorList>
            <consortium name="The Broad Institute Genome Assembly &amp; Analysis Group"/>
            <consortium name="Computational R&amp;D Group"/>
            <consortium name="and Sequencing Platform"/>
            <person name="Di Palma F."/>
            <person name="Alfoldi J."/>
            <person name="Johnson J."/>
            <person name="Berlin A."/>
            <person name="Gnerre S."/>
            <person name="Jaffe D."/>
            <person name="MacCallum I."/>
            <person name="Young S."/>
            <person name="Walker B.J."/>
            <person name="Lander E.S."/>
            <person name="Lindblad-Toh K."/>
        </authorList>
    </citation>
    <scope>NUCLEOTIDE SEQUENCE [LARGE SCALE GENOMIC DNA]</scope>
</reference>
<dbReference type="PANTHER" id="PTHR14254">
    <property type="entry name" value="GENE 33 POLYPEPTIDE"/>
    <property type="match status" value="1"/>
</dbReference>
<feature type="compositionally biased region" description="Pro residues" evidence="1">
    <location>
        <begin position="339"/>
        <end position="348"/>
    </location>
</feature>
<dbReference type="GO" id="GO:0042059">
    <property type="term" value="P:negative regulation of epidermal growth factor receptor signaling pathway"/>
    <property type="evidence" value="ECO:0000318"/>
    <property type="project" value="GO_Central"/>
</dbReference>
<dbReference type="PANTHER" id="PTHR14254:SF5">
    <property type="entry name" value="ERBB RECEPTOR FEEDBACK INHIBITOR 1"/>
    <property type="match status" value="1"/>
</dbReference>
<dbReference type="Bgee" id="ENSLOCG00000003964">
    <property type="expression patterns" value="Expressed in liver and 13 other cell types or tissues"/>
</dbReference>
<dbReference type="GeneTree" id="ENSGT00440000033870"/>
<feature type="region of interest" description="Disordered" evidence="1">
    <location>
        <begin position="128"/>
        <end position="173"/>
    </location>
</feature>
<dbReference type="GO" id="GO:0045616">
    <property type="term" value="P:regulation of keratinocyte differentiation"/>
    <property type="evidence" value="ECO:0000318"/>
    <property type="project" value="GO_Central"/>
</dbReference>
<dbReference type="EMBL" id="AHAT01009747">
    <property type="status" value="NOT_ANNOTATED_CDS"/>
    <property type="molecule type" value="Genomic_DNA"/>
</dbReference>
<sequence>MYTEQPLPQMLVPVVTGLCKQNRILRNGRQAALLEVCQQLQVRKAGSFLVWMRPDSSWSMSTAGLAAQEIRVPLKSPFLHRTHCPSMASTRPYWDQHNDLDNLYFSLDPASLGYNLKPHQQVPVSLSFERQNSHHQSPQSPGAQRLPPKKSRPSQLVLPPCTDPFLSSSPEGDQVVPSFQRLSVYERTPPHTPGRGAKPLPPLPGPQSADLSSDEAVDSEVEFLTSSDDSCCLVPETCSKPLAFRYGVPSRRSFRGCGQINYAYFDGPSGSQIQEQQCQEESEQQQQQAAAKDGAKQQDRPHRRLRRSHSGPAGSFNKPVALRLSSHHPGHVQDKPEVPPRVPIPPRPAKAGDYRRWSAEVTSGGYSDEDKPPKVPPREPLSRSGSRTPSPKSLPTYLNGVMPPTQSFAPDPKYVSKGLQRQNSEGSPACRAPCILPIIENGRKASTTHYFLLPQRPVYLDRFEKYFREAEAESGGGGPSTDSKWDCQAKRKHHAHVVSP</sequence>
<evidence type="ECO:0000256" key="1">
    <source>
        <dbReference type="SAM" id="MobiDB-lite"/>
    </source>
</evidence>
<name>W5M8M5_LEPOC</name>
<dbReference type="HOGENOM" id="CLU_604032_0_0_1"/>
<dbReference type="eggNOG" id="ENOG502QPQW">
    <property type="taxonomic scope" value="Eukaryota"/>
</dbReference>
<keyword evidence="4" id="KW-1185">Reference proteome</keyword>
<proteinExistence type="predicted"/>
<feature type="compositionally biased region" description="Basic and acidic residues" evidence="1">
    <location>
        <begin position="368"/>
        <end position="381"/>
    </location>
</feature>
<evidence type="ECO:0000313" key="3">
    <source>
        <dbReference type="Ensembl" id="ENSLOCP00000004733.1"/>
    </source>
</evidence>
<dbReference type="OMA" id="YERHKHS"/>
<accession>W5M8M5</accession>
<feature type="compositionally biased region" description="Basic residues" evidence="1">
    <location>
        <begin position="490"/>
        <end position="500"/>
    </location>
</feature>
<protein>
    <submittedName>
        <fullName evidence="3">ERBB receptor feedback inhibitor 1a</fullName>
    </submittedName>
</protein>
<dbReference type="Ensembl" id="ENSLOCT00000004741.1">
    <property type="protein sequence ID" value="ENSLOCP00000004733.1"/>
    <property type="gene ID" value="ENSLOCG00000003964.1"/>
</dbReference>
<organism evidence="3 4">
    <name type="scientific">Lepisosteus oculatus</name>
    <name type="common">Spotted gar</name>
    <dbReference type="NCBI Taxonomy" id="7918"/>
    <lineage>
        <taxon>Eukaryota</taxon>
        <taxon>Metazoa</taxon>
        <taxon>Chordata</taxon>
        <taxon>Craniata</taxon>
        <taxon>Vertebrata</taxon>
        <taxon>Euteleostomi</taxon>
        <taxon>Actinopterygii</taxon>
        <taxon>Neopterygii</taxon>
        <taxon>Holostei</taxon>
        <taxon>Semionotiformes</taxon>
        <taxon>Lepisosteidae</taxon>
        <taxon>Lepisosteus</taxon>
    </lineage>
</organism>
<reference evidence="3" key="3">
    <citation type="submission" date="2025-09" db="UniProtKB">
        <authorList>
            <consortium name="Ensembl"/>
        </authorList>
    </citation>
    <scope>IDENTIFICATION</scope>
</reference>
<dbReference type="InterPro" id="IPR052112">
    <property type="entry name" value="EGFR_SigReg_Kinase"/>
</dbReference>
<dbReference type="AlphaFoldDB" id="W5M8M5"/>
<evidence type="ECO:0000313" key="4">
    <source>
        <dbReference type="Proteomes" id="UP000018468"/>
    </source>
</evidence>
<dbReference type="InParanoid" id="W5M8M5"/>
<feature type="region of interest" description="Disordered" evidence="1">
    <location>
        <begin position="186"/>
        <end position="218"/>
    </location>
</feature>
<feature type="compositionally biased region" description="Polar residues" evidence="1">
    <location>
        <begin position="383"/>
        <end position="393"/>
    </location>
</feature>
<feature type="compositionally biased region" description="Polar residues" evidence="1">
    <location>
        <begin position="128"/>
        <end position="142"/>
    </location>
</feature>
<dbReference type="Proteomes" id="UP000018468">
    <property type="component" value="Linkage group LG25"/>
</dbReference>
<dbReference type="FunCoup" id="W5M8M5">
    <property type="interactions" value="697"/>
</dbReference>
<feature type="region of interest" description="Disordered" evidence="1">
    <location>
        <begin position="470"/>
        <end position="500"/>
    </location>
</feature>
<feature type="region of interest" description="Disordered" evidence="1">
    <location>
        <begin position="268"/>
        <end position="397"/>
    </location>
</feature>
<feature type="domain" description="Mig-6" evidence="2">
    <location>
        <begin position="371"/>
        <end position="394"/>
    </location>
</feature>
<dbReference type="Pfam" id="PF11555">
    <property type="entry name" value="Inhibitor_Mig-6"/>
    <property type="match status" value="1"/>
</dbReference>
<dbReference type="InterPro" id="IPR021619">
    <property type="entry name" value="Mig-6"/>
</dbReference>
<evidence type="ECO:0000259" key="2">
    <source>
        <dbReference type="Pfam" id="PF11555"/>
    </source>
</evidence>